<dbReference type="Gene3D" id="1.10.510.10">
    <property type="entry name" value="Transferase(Phosphotransferase) domain 1"/>
    <property type="match status" value="1"/>
</dbReference>
<evidence type="ECO:0000256" key="1">
    <source>
        <dbReference type="ARBA" id="ARBA00022679"/>
    </source>
</evidence>
<organism evidence="6 7">
    <name type="scientific">Desmonostoc muscorum LEGE 12446</name>
    <dbReference type="NCBI Taxonomy" id="1828758"/>
    <lineage>
        <taxon>Bacteria</taxon>
        <taxon>Bacillati</taxon>
        <taxon>Cyanobacteriota</taxon>
        <taxon>Cyanophyceae</taxon>
        <taxon>Nostocales</taxon>
        <taxon>Nostocaceae</taxon>
        <taxon>Desmonostoc</taxon>
    </lineage>
</organism>
<keyword evidence="2" id="KW-0547">Nucleotide-binding</keyword>
<keyword evidence="7" id="KW-1185">Reference proteome</keyword>
<dbReference type="SUPFAM" id="SSF56112">
    <property type="entry name" value="Protein kinase-like (PK-like)"/>
    <property type="match status" value="1"/>
</dbReference>
<gene>
    <name evidence="6" type="ORF">IQ276_00820</name>
</gene>
<dbReference type="Proteomes" id="UP000622533">
    <property type="component" value="Unassembled WGS sequence"/>
</dbReference>
<dbReference type="PANTHER" id="PTHR43289:SF34">
    <property type="entry name" value="SERINE_THREONINE-PROTEIN KINASE YBDM-RELATED"/>
    <property type="match status" value="1"/>
</dbReference>
<dbReference type="InterPro" id="IPR011009">
    <property type="entry name" value="Kinase-like_dom_sf"/>
</dbReference>
<evidence type="ECO:0000313" key="6">
    <source>
        <dbReference type="EMBL" id="MBE9021047.1"/>
    </source>
</evidence>
<keyword evidence="1" id="KW-0808">Transferase</keyword>
<sequence length="288" mass="33722">MKSILELIEKKNQEYAQLPFFKYMEDETIDPRQRLAFAPVIAPLAMEFSELCKRILRDEPTTNYIQNMVNVHTHEEHFHWQWLLEDMEKMGIDYPMRFSDAVRFLWSEHTLISRSMLPLFERYTRGAHPIIKLVAIEVSEVTANVFFRSTMSAALQLQDMTSTEFRYFGMRHNHIENTHTLHTPTSLQVMKEIEVPEEIHQTILEFIDKDIKPANILIHPTTKQVKLIDFSIASLLTRETQLSTSPTVLEGTLAYLSPEQTGRMNRGIDYRTDFYSLGITFYELLTGQ</sequence>
<name>A0A8J7CZ34_DESMC</name>
<dbReference type="PANTHER" id="PTHR43289">
    <property type="entry name" value="MITOGEN-ACTIVATED PROTEIN KINASE KINASE KINASE 20-RELATED"/>
    <property type="match status" value="1"/>
</dbReference>
<feature type="domain" description="Protein kinase" evidence="5">
    <location>
        <begin position="1"/>
        <end position="288"/>
    </location>
</feature>
<evidence type="ECO:0000259" key="5">
    <source>
        <dbReference type="PROSITE" id="PS50011"/>
    </source>
</evidence>
<dbReference type="EMBL" id="JADEXS010000005">
    <property type="protein sequence ID" value="MBE9021047.1"/>
    <property type="molecule type" value="Genomic_DNA"/>
</dbReference>
<dbReference type="GO" id="GO:0005524">
    <property type="term" value="F:ATP binding"/>
    <property type="evidence" value="ECO:0007669"/>
    <property type="project" value="UniProtKB-KW"/>
</dbReference>
<dbReference type="PROSITE" id="PS50011">
    <property type="entry name" value="PROTEIN_KINASE_DOM"/>
    <property type="match status" value="1"/>
</dbReference>
<evidence type="ECO:0000256" key="4">
    <source>
        <dbReference type="ARBA" id="ARBA00022840"/>
    </source>
</evidence>
<protein>
    <submittedName>
        <fullName evidence="6">Protein kinase</fullName>
    </submittedName>
</protein>
<keyword evidence="3 6" id="KW-0418">Kinase</keyword>
<reference evidence="6" key="1">
    <citation type="submission" date="2020-10" db="EMBL/GenBank/DDBJ databases">
        <authorList>
            <person name="Castelo-Branco R."/>
            <person name="Eusebio N."/>
            <person name="Adriana R."/>
            <person name="Vieira A."/>
            <person name="Brugerolle De Fraissinette N."/>
            <person name="Rezende De Castro R."/>
            <person name="Schneider M.P."/>
            <person name="Vasconcelos V."/>
            <person name="Leao P.N."/>
        </authorList>
    </citation>
    <scope>NUCLEOTIDE SEQUENCE</scope>
    <source>
        <strain evidence="6">LEGE 12446</strain>
    </source>
</reference>
<proteinExistence type="predicted"/>
<keyword evidence="4" id="KW-0067">ATP-binding</keyword>
<evidence type="ECO:0000256" key="2">
    <source>
        <dbReference type="ARBA" id="ARBA00022741"/>
    </source>
</evidence>
<accession>A0A8J7CZ34</accession>
<dbReference type="Pfam" id="PF00069">
    <property type="entry name" value="Pkinase"/>
    <property type="match status" value="1"/>
</dbReference>
<dbReference type="InterPro" id="IPR000719">
    <property type="entry name" value="Prot_kinase_dom"/>
</dbReference>
<evidence type="ECO:0000256" key="3">
    <source>
        <dbReference type="ARBA" id="ARBA00022777"/>
    </source>
</evidence>
<evidence type="ECO:0000313" key="7">
    <source>
        <dbReference type="Proteomes" id="UP000622533"/>
    </source>
</evidence>
<comment type="caution">
    <text evidence="6">The sequence shown here is derived from an EMBL/GenBank/DDBJ whole genome shotgun (WGS) entry which is preliminary data.</text>
</comment>
<dbReference type="AlphaFoldDB" id="A0A8J7CZ34"/>
<dbReference type="GO" id="GO:0004674">
    <property type="term" value="F:protein serine/threonine kinase activity"/>
    <property type="evidence" value="ECO:0007669"/>
    <property type="project" value="TreeGrafter"/>
</dbReference>